<dbReference type="OrthoDB" id="6059368at2759"/>
<keyword evidence="4" id="KW-1185">Reference proteome</keyword>
<keyword evidence="1" id="KW-0175">Coiled coil</keyword>
<organism evidence="3 4">
    <name type="scientific">Phaedon cochleariae</name>
    <name type="common">Mustard beetle</name>
    <dbReference type="NCBI Taxonomy" id="80249"/>
    <lineage>
        <taxon>Eukaryota</taxon>
        <taxon>Metazoa</taxon>
        <taxon>Ecdysozoa</taxon>
        <taxon>Arthropoda</taxon>
        <taxon>Hexapoda</taxon>
        <taxon>Insecta</taxon>
        <taxon>Pterygota</taxon>
        <taxon>Neoptera</taxon>
        <taxon>Endopterygota</taxon>
        <taxon>Coleoptera</taxon>
        <taxon>Polyphaga</taxon>
        <taxon>Cucujiformia</taxon>
        <taxon>Chrysomeloidea</taxon>
        <taxon>Chrysomelidae</taxon>
        <taxon>Chrysomelinae</taxon>
        <taxon>Chrysomelini</taxon>
        <taxon>Phaedon</taxon>
    </lineage>
</organism>
<evidence type="ECO:0008006" key="5">
    <source>
        <dbReference type="Google" id="ProtNLM"/>
    </source>
</evidence>
<dbReference type="AlphaFoldDB" id="A0A9N9SL82"/>
<protein>
    <recommendedName>
        <fullName evidence="5">Endonuclease-reverse transcriptase</fullName>
    </recommendedName>
</protein>
<dbReference type="Gene3D" id="3.30.70.1820">
    <property type="entry name" value="L1 transposable element, RRM domain"/>
    <property type="match status" value="1"/>
</dbReference>
<reference evidence="3" key="1">
    <citation type="submission" date="2022-01" db="EMBL/GenBank/DDBJ databases">
        <authorList>
            <person name="King R."/>
        </authorList>
    </citation>
    <scope>NUCLEOTIDE SEQUENCE</scope>
</reference>
<evidence type="ECO:0000256" key="2">
    <source>
        <dbReference type="SAM" id="MobiDB-lite"/>
    </source>
</evidence>
<dbReference type="PANTHER" id="PTHR37445:SF3">
    <property type="entry name" value="ZINC FINGER PHD-TYPE DOMAIN-CONTAINING PROTEIN"/>
    <property type="match status" value="1"/>
</dbReference>
<dbReference type="PANTHER" id="PTHR37445">
    <property type="entry name" value="PROTEIN CBG24663"/>
    <property type="match status" value="1"/>
</dbReference>
<name>A0A9N9SL82_PHACE</name>
<feature type="coiled-coil region" evidence="1">
    <location>
        <begin position="10"/>
        <end position="65"/>
    </location>
</feature>
<evidence type="ECO:0000256" key="1">
    <source>
        <dbReference type="SAM" id="Coils"/>
    </source>
</evidence>
<accession>A0A9N9SL82</accession>
<proteinExistence type="predicted"/>
<feature type="compositionally biased region" description="Polar residues" evidence="2">
    <location>
        <begin position="240"/>
        <end position="253"/>
    </location>
</feature>
<reference evidence="3" key="2">
    <citation type="submission" date="2022-10" db="EMBL/GenBank/DDBJ databases">
        <authorList>
            <consortium name="ENA_rothamsted_submissions"/>
            <consortium name="culmorum"/>
            <person name="King R."/>
        </authorList>
    </citation>
    <scope>NUCLEOTIDE SEQUENCE</scope>
</reference>
<sequence length="269" mass="31302">MMDEDTKQILQKIIEQNNEIRDDIRSIRTEISLSLDRTKKLEDQVDELTTENKELRKSNEYLSRKLKDNNLIIFGIEEEETLTPIDAIQRLVEGNLKVSLREFDVNNTFRIGQKTANKIRPIILQLTRNIKKQEILQNAAKLKGTGISVSHDLTPTEREEKQVLFKYYKEAKNKKYDTTLLRNKVIINGEVYTAGDLSEGLHERVSAPEVREKRKFSSPDETETEVIGNSQEQHSEKRNPYSTRTQNRITQSNDSEKSLIIPSYKRPKK</sequence>
<feature type="region of interest" description="Disordered" evidence="2">
    <location>
        <begin position="203"/>
        <end position="269"/>
    </location>
</feature>
<dbReference type="Proteomes" id="UP001153737">
    <property type="component" value="Chromosome 7"/>
</dbReference>
<evidence type="ECO:0000313" key="4">
    <source>
        <dbReference type="Proteomes" id="UP001153737"/>
    </source>
</evidence>
<dbReference type="EMBL" id="OU896713">
    <property type="protein sequence ID" value="CAG9823948.1"/>
    <property type="molecule type" value="Genomic_DNA"/>
</dbReference>
<evidence type="ECO:0000313" key="3">
    <source>
        <dbReference type="EMBL" id="CAG9823948.1"/>
    </source>
</evidence>
<gene>
    <name evidence="3" type="ORF">PHAECO_LOCUS11102</name>
</gene>
<feature type="compositionally biased region" description="Basic and acidic residues" evidence="2">
    <location>
        <begin position="203"/>
        <end position="218"/>
    </location>
</feature>